<dbReference type="EMBL" id="SEOQ01000146">
    <property type="protein sequence ID" value="TFY69079.1"/>
    <property type="molecule type" value="Genomic_DNA"/>
</dbReference>
<evidence type="ECO:0000256" key="2">
    <source>
        <dbReference type="ARBA" id="ARBA00012396"/>
    </source>
</evidence>
<organism evidence="5 6">
    <name type="scientific">Dentipellis fragilis</name>
    <dbReference type="NCBI Taxonomy" id="205917"/>
    <lineage>
        <taxon>Eukaryota</taxon>
        <taxon>Fungi</taxon>
        <taxon>Dikarya</taxon>
        <taxon>Basidiomycota</taxon>
        <taxon>Agaricomycotina</taxon>
        <taxon>Agaricomycetes</taxon>
        <taxon>Russulales</taxon>
        <taxon>Hericiaceae</taxon>
        <taxon>Dentipellis</taxon>
    </lineage>
</organism>
<dbReference type="Pfam" id="PF00494">
    <property type="entry name" value="SQS_PSY"/>
    <property type="match status" value="1"/>
</dbReference>
<dbReference type="STRING" id="205917.A0A4Y9Z6S7"/>
<evidence type="ECO:0000256" key="1">
    <source>
        <dbReference type="ARBA" id="ARBA00001805"/>
    </source>
</evidence>
<comment type="caution">
    <text evidence="5">The sequence shown here is derived from an EMBL/GenBank/DDBJ whole genome shotgun (WGS) entry which is preliminary data.</text>
</comment>
<feature type="compositionally biased region" description="Basic residues" evidence="4">
    <location>
        <begin position="1185"/>
        <end position="1199"/>
    </location>
</feature>
<feature type="region of interest" description="Disordered" evidence="4">
    <location>
        <begin position="842"/>
        <end position="864"/>
    </location>
</feature>
<feature type="compositionally biased region" description="Low complexity" evidence="4">
    <location>
        <begin position="1037"/>
        <end position="1051"/>
    </location>
</feature>
<feature type="region of interest" description="Disordered" evidence="4">
    <location>
        <begin position="1014"/>
        <end position="1092"/>
    </location>
</feature>
<feature type="compositionally biased region" description="Acidic residues" evidence="4">
    <location>
        <begin position="1169"/>
        <end position="1181"/>
    </location>
</feature>
<dbReference type="EC" id="2.5.1.32" evidence="2"/>
<dbReference type="Gene3D" id="1.10.600.10">
    <property type="entry name" value="Farnesyl Diphosphate Synthase"/>
    <property type="match status" value="1"/>
</dbReference>
<reference evidence="5 6" key="1">
    <citation type="submission" date="2019-02" db="EMBL/GenBank/DDBJ databases">
        <title>Genome sequencing of the rare red list fungi Dentipellis fragilis.</title>
        <authorList>
            <person name="Buettner E."/>
            <person name="Kellner H."/>
        </authorList>
    </citation>
    <scope>NUCLEOTIDE SEQUENCE [LARGE SCALE GENOMIC DNA]</scope>
    <source>
        <strain evidence="5 6">DSM 105465</strain>
    </source>
</reference>
<comment type="catalytic activity">
    <reaction evidence="1">
        <text>2 (2E,6E,10E)-geranylgeranyl diphosphate = 15-cis-phytoene + 2 diphosphate</text>
        <dbReference type="Rhea" id="RHEA:34475"/>
        <dbReference type="ChEBI" id="CHEBI:27787"/>
        <dbReference type="ChEBI" id="CHEBI:33019"/>
        <dbReference type="ChEBI" id="CHEBI:58756"/>
        <dbReference type="EC" id="2.5.1.32"/>
    </reaction>
</comment>
<feature type="compositionally biased region" description="Basic and acidic residues" evidence="4">
    <location>
        <begin position="1151"/>
        <end position="1162"/>
    </location>
</feature>
<evidence type="ECO:0000313" key="5">
    <source>
        <dbReference type="EMBL" id="TFY69079.1"/>
    </source>
</evidence>
<dbReference type="SUPFAM" id="SSF48576">
    <property type="entry name" value="Terpenoid synthases"/>
    <property type="match status" value="1"/>
</dbReference>
<keyword evidence="6" id="KW-1185">Reference proteome</keyword>
<evidence type="ECO:0000256" key="3">
    <source>
        <dbReference type="ARBA" id="ARBA00022746"/>
    </source>
</evidence>
<evidence type="ECO:0000313" key="6">
    <source>
        <dbReference type="Proteomes" id="UP000298327"/>
    </source>
</evidence>
<feature type="compositionally biased region" description="Acidic residues" evidence="4">
    <location>
        <begin position="846"/>
        <end position="864"/>
    </location>
</feature>
<gene>
    <name evidence="5" type="ORF">EVG20_g3301</name>
</gene>
<dbReference type="GO" id="GO:0016117">
    <property type="term" value="P:carotenoid biosynthetic process"/>
    <property type="evidence" value="ECO:0007669"/>
    <property type="project" value="UniProtKB-KW"/>
</dbReference>
<dbReference type="OrthoDB" id="270318at2759"/>
<dbReference type="PANTHER" id="PTHR31480">
    <property type="entry name" value="BIFUNCTIONAL LYCOPENE CYCLASE/PHYTOENE SYNTHASE"/>
    <property type="match status" value="1"/>
</dbReference>
<dbReference type="AlphaFoldDB" id="A0A4Y9Z6S7"/>
<proteinExistence type="predicted"/>
<dbReference type="Proteomes" id="UP000298327">
    <property type="component" value="Unassembled WGS sequence"/>
</dbReference>
<name>A0A4Y9Z6S7_9AGAM</name>
<accession>A0A4Y9Z6S7</accession>
<feature type="compositionally biased region" description="Basic and acidic residues" evidence="4">
    <location>
        <begin position="1078"/>
        <end position="1089"/>
    </location>
</feature>
<dbReference type="InterPro" id="IPR008949">
    <property type="entry name" value="Isoprenoid_synthase_dom_sf"/>
</dbReference>
<evidence type="ECO:0000256" key="4">
    <source>
        <dbReference type="SAM" id="MobiDB-lite"/>
    </source>
</evidence>
<feature type="region of interest" description="Disordered" evidence="4">
    <location>
        <begin position="1118"/>
        <end position="1199"/>
    </location>
</feature>
<dbReference type="InterPro" id="IPR002060">
    <property type="entry name" value="Squ/phyt_synthse"/>
</dbReference>
<keyword evidence="3" id="KW-0125">Carotenoid biosynthesis</keyword>
<protein>
    <recommendedName>
        <fullName evidence="2">15-cis-phytoene synthase</fullName>
        <ecNumber evidence="2">2.5.1.32</ecNumber>
    </recommendedName>
</protein>
<sequence>MNVCSTSVRAPTLAARTLTARCKRLSPASFRYASSTTHDHEGHEDPYTYCRNLVQKRDYEGFLVSQLCPKDKIGGYFALRAFYTELAGLPESVSNVMIGKMRLQFWRDAIRGIADVSQGRPPHHPIALALSDTAQRANLPSYHLRRIVDARESELENPTYLTMDSLTSHAESTSSTMFYLLLSLLNLSSDTCSHAASHLGVAQGLTTLLRALPYHVSKGRMIVPAEITAKHGVNQEEVFRKGPNVEGIEDAVFEFATVANDHLITAREMFKETDGRVPRVAMPVFAAGLPVASYLKRLEEVNFDVFHPSLQLRDWKLPWRVWRSYYKSRAQEAVPALWIACVVSGLSLAAAPSTYAPLHRFLHPDEILQLIFNELDRPIFFTQTSRRYHEFSQDPYVRANYFLSRYGPIEALYWALGRGKLVNHKVIDILLSSGAHLSRYLIQLALHHYFRSSVPFIKTQWVRTVSFTDFTYLLNVAGERLGEIPVGKGDDDGTVFMNFIKENRVPPNLRSVKTETVIELFIPFCKKVRGFACRGLVTNAINVLQDPIMVQFPLALAVEPRLLPPAVGNGFRMDSRYRDFVFRRMFEKSNGAAQRSADDIIRNVCELCRLESTMFVSRTVAAEVCMEAHVNEVAYSALKSLNRKGVLRFDLASVVEDLIELFIKTRSLTSASTTNALRQLYFDFPSKSPTARLVMLLTIFINGSGLDPTVETLHSKLEALRLTPLGRRDIFNMLLNPFLERYSPVMNYAKAQNIIPATAVNDFLLEVASKSLEVACKGKMLQRMVIDHQWLENAILKIVVSQYQLDLDDLPPQDDENACRTYEAKLARDLNMSKYANEVEYSVESANDDMEDENEDEDQLHDDDDSAASAVAPIAPDSHGLGHIGQETLSYMIRQDDLTPARRRRLYPYNPDIPQFMTTLPYPHDSLQISRWVHAHFGRRHPITAVFMTHTLINETSGVLGTYLQGSNPVPVTLKHFKLLAHLGRAPTLSMWLTIRNGAEFFFTDEDYLSKQVKKENTPSADVVPPSSATSSHASEVTVTSTSWTPAAASPSKRRPRRSAATHVKSYAVPDSDDDAITGEKPDLGAESKVRKRKVESSLQRWIKHLQVLLREEQKKYNEKKRRMEKMSPPPGMRMRVPKSEFLKSLQSNLRDLRKTDQEKRQQLYGPDVADEDYSEGEDDEYHYRTKRVKRRKTNVSAE</sequence>